<evidence type="ECO:0000256" key="4">
    <source>
        <dbReference type="ARBA" id="ARBA00012462"/>
    </source>
</evidence>
<organism evidence="17 18">
    <name type="scientific">Fistulina hepatica ATCC 64428</name>
    <dbReference type="NCBI Taxonomy" id="1128425"/>
    <lineage>
        <taxon>Eukaryota</taxon>
        <taxon>Fungi</taxon>
        <taxon>Dikarya</taxon>
        <taxon>Basidiomycota</taxon>
        <taxon>Agaricomycotina</taxon>
        <taxon>Agaricomycetes</taxon>
        <taxon>Agaricomycetidae</taxon>
        <taxon>Agaricales</taxon>
        <taxon>Fistulinaceae</taxon>
        <taxon>Fistulina</taxon>
    </lineage>
</organism>
<dbReference type="PROSITE" id="PS00138">
    <property type="entry name" value="SUBTILASE_SER"/>
    <property type="match status" value="1"/>
</dbReference>
<dbReference type="FunFam" id="3.40.50.200:FF:000015">
    <property type="entry name" value="Tripeptidyl peptidase A"/>
    <property type="match status" value="1"/>
</dbReference>
<keyword evidence="11 15" id="KW-0106">Calcium</keyword>
<keyword evidence="13" id="KW-0865">Zymogen</keyword>
<accession>A0A0D7AKQ1</accession>
<dbReference type="EMBL" id="KN881644">
    <property type="protein sequence ID" value="KIY52319.1"/>
    <property type="molecule type" value="Genomic_DNA"/>
</dbReference>
<feature type="binding site" evidence="15">
    <location>
        <position position="548"/>
    </location>
    <ligand>
        <name>Ca(2+)</name>
        <dbReference type="ChEBI" id="CHEBI:29108"/>
    </ligand>
</feature>
<reference evidence="17 18" key="1">
    <citation type="journal article" date="2015" name="Fungal Genet. Biol.">
        <title>Evolution of novel wood decay mechanisms in Agaricales revealed by the genome sequences of Fistulina hepatica and Cylindrobasidium torrendii.</title>
        <authorList>
            <person name="Floudas D."/>
            <person name="Held B.W."/>
            <person name="Riley R."/>
            <person name="Nagy L.G."/>
            <person name="Koehler G."/>
            <person name="Ransdell A.S."/>
            <person name="Younus H."/>
            <person name="Chow J."/>
            <person name="Chiniquy J."/>
            <person name="Lipzen A."/>
            <person name="Tritt A."/>
            <person name="Sun H."/>
            <person name="Haridas S."/>
            <person name="LaButti K."/>
            <person name="Ohm R.A."/>
            <person name="Kues U."/>
            <person name="Blanchette R.A."/>
            <person name="Grigoriev I.V."/>
            <person name="Minto R.E."/>
            <person name="Hibbett D.S."/>
        </authorList>
    </citation>
    <scope>NUCLEOTIDE SEQUENCE [LARGE SCALE GENOMIC DNA]</scope>
    <source>
        <strain evidence="17 18">ATCC 64428</strain>
    </source>
</reference>
<comment type="function">
    <text evidence="2">Secreted tripeptidyl-peptidase which degrades proteins at acidic pHs and is involved in virulence.</text>
</comment>
<evidence type="ECO:0000256" key="5">
    <source>
        <dbReference type="ARBA" id="ARBA00022525"/>
    </source>
</evidence>
<evidence type="ECO:0000256" key="15">
    <source>
        <dbReference type="PROSITE-ProRule" id="PRU01032"/>
    </source>
</evidence>
<dbReference type="SMART" id="SM00944">
    <property type="entry name" value="Pro-kuma_activ"/>
    <property type="match status" value="1"/>
</dbReference>
<dbReference type="AlphaFoldDB" id="A0A0D7AKQ1"/>
<sequence>MLLIGPYIATVLYALESVVPPPGWIQRGRAPHDHVIDLHIGLYQQNFHLLELSLEEASNPDHERYGKHLSKNEVERLVAPHPLSASLVNDWLSSHGIDKKEVTRSPSGDWIKISLPVVQIEQMIGTEFHVWEHASSRDTVVRTTRYYLPPWLHTHIETIQPTTVFSRWNGMRSKLASYGKPYSLYRDGVSVTNSSGIHTDSEMITVSQLKKIYNATAYIPSATNNSIGITAYLEQYANIDDLRSFYTDQVPEAVPNSSGENNQSKSEAGGEANLDVQFAFGLSYPTPGTLWSTAGRPPFNTSADSQTNTNEPYLDWLRYVLYQEDGDIPLVISTSYGDEEQTVPQSYATRVCKEFAQLGARGISLLFSSGDGGVGDGDPYSSSDCISNDGKNTKMFLPSFPASVTAVGGTTGVPEVAVDFSGGGFSNYFARPSYQTEAVSQYLSNLPQGTYDGLFNSTGRAYPDISAQADYYRVWYQGCPQYFGGTSASAPAVAGFIALLNDARLSKGLSSLGFLNPWLYKNAFHVLNDITSGNNPGCGTQGFNAAIGWDPVTGLGTPNFGKLLEIVT</sequence>
<evidence type="ECO:0000256" key="7">
    <source>
        <dbReference type="ARBA" id="ARBA00022723"/>
    </source>
</evidence>
<keyword evidence="6 15" id="KW-0645">Protease</keyword>
<proteinExistence type="predicted"/>
<gene>
    <name evidence="17" type="ORF">FISHEDRAFT_63867</name>
</gene>
<feature type="active site" description="Charge relay system" evidence="15">
    <location>
        <position position="487"/>
    </location>
</feature>
<dbReference type="CDD" id="cd04056">
    <property type="entry name" value="Peptidases_S53"/>
    <property type="match status" value="1"/>
</dbReference>
<evidence type="ECO:0000256" key="13">
    <source>
        <dbReference type="ARBA" id="ARBA00023145"/>
    </source>
</evidence>
<evidence type="ECO:0000313" key="17">
    <source>
        <dbReference type="EMBL" id="KIY52319.1"/>
    </source>
</evidence>
<evidence type="ECO:0000256" key="12">
    <source>
        <dbReference type="ARBA" id="ARBA00023026"/>
    </source>
</evidence>
<protein>
    <recommendedName>
        <fullName evidence="4">tripeptidyl-peptidase II</fullName>
        <ecNumber evidence="4">3.4.14.10</ecNumber>
    </recommendedName>
</protein>
<evidence type="ECO:0000256" key="8">
    <source>
        <dbReference type="ARBA" id="ARBA00022729"/>
    </source>
</evidence>
<evidence type="ECO:0000256" key="2">
    <source>
        <dbReference type="ARBA" id="ARBA00002451"/>
    </source>
</evidence>
<dbReference type="CDD" id="cd11377">
    <property type="entry name" value="Pro-peptidase_S53"/>
    <property type="match status" value="1"/>
</dbReference>
<feature type="binding site" evidence="15">
    <location>
        <position position="529"/>
    </location>
    <ligand>
        <name>Ca(2+)</name>
        <dbReference type="ChEBI" id="CHEBI:29108"/>
    </ligand>
</feature>
<comment type="cofactor">
    <cofactor evidence="15">
        <name>Ca(2+)</name>
        <dbReference type="ChEBI" id="CHEBI:29108"/>
    </cofactor>
    <text evidence="15">Binds 1 Ca(2+) ion per subunit.</text>
</comment>
<keyword evidence="18" id="KW-1185">Reference proteome</keyword>
<dbReference type="Proteomes" id="UP000054144">
    <property type="component" value="Unassembled WGS sequence"/>
</dbReference>
<dbReference type="GO" id="GO:0006508">
    <property type="term" value="P:proteolysis"/>
    <property type="evidence" value="ECO:0007669"/>
    <property type="project" value="UniProtKB-KW"/>
</dbReference>
<evidence type="ECO:0000256" key="11">
    <source>
        <dbReference type="ARBA" id="ARBA00022837"/>
    </source>
</evidence>
<feature type="binding site" evidence="15">
    <location>
        <position position="550"/>
    </location>
    <ligand>
        <name>Ca(2+)</name>
        <dbReference type="ChEBI" id="CHEBI:29108"/>
    </ligand>
</feature>
<name>A0A0D7AKQ1_9AGAR</name>
<feature type="binding site" evidence="15">
    <location>
        <position position="530"/>
    </location>
    <ligand>
        <name>Ca(2+)</name>
        <dbReference type="ChEBI" id="CHEBI:29108"/>
    </ligand>
</feature>
<dbReference type="InterPro" id="IPR015366">
    <property type="entry name" value="S53_propep"/>
</dbReference>
<feature type="active site" description="Charge relay system" evidence="15">
    <location>
        <position position="275"/>
    </location>
</feature>
<keyword evidence="10 15" id="KW-0720">Serine protease</keyword>
<dbReference type="GO" id="GO:0004252">
    <property type="term" value="F:serine-type endopeptidase activity"/>
    <property type="evidence" value="ECO:0007669"/>
    <property type="project" value="UniProtKB-UniRule"/>
</dbReference>
<evidence type="ECO:0000256" key="1">
    <source>
        <dbReference type="ARBA" id="ARBA00001910"/>
    </source>
</evidence>
<feature type="domain" description="Peptidase S53" evidence="16">
    <location>
        <begin position="203"/>
        <end position="568"/>
    </location>
</feature>
<dbReference type="Pfam" id="PF09286">
    <property type="entry name" value="Pro-kuma_activ"/>
    <property type="match status" value="1"/>
</dbReference>
<dbReference type="GO" id="GO:0008240">
    <property type="term" value="F:tripeptidyl-peptidase activity"/>
    <property type="evidence" value="ECO:0007669"/>
    <property type="project" value="UniProtKB-EC"/>
</dbReference>
<evidence type="ECO:0000256" key="3">
    <source>
        <dbReference type="ARBA" id="ARBA00004239"/>
    </source>
</evidence>
<dbReference type="GO" id="GO:0005576">
    <property type="term" value="C:extracellular region"/>
    <property type="evidence" value="ECO:0007669"/>
    <property type="project" value="UniProtKB-SubCell"/>
</dbReference>
<keyword evidence="9 15" id="KW-0378">Hydrolase</keyword>
<comment type="subcellular location">
    <subcellularLocation>
        <location evidence="3">Secreted</location>
        <location evidence="3">Extracellular space</location>
    </subcellularLocation>
</comment>
<evidence type="ECO:0000256" key="6">
    <source>
        <dbReference type="ARBA" id="ARBA00022670"/>
    </source>
</evidence>
<dbReference type="InterPro" id="IPR030400">
    <property type="entry name" value="Sedolisin_dom"/>
</dbReference>
<dbReference type="InterPro" id="IPR036852">
    <property type="entry name" value="Peptidase_S8/S53_dom_sf"/>
</dbReference>
<dbReference type="OrthoDB" id="409122at2759"/>
<keyword evidence="14" id="KW-0325">Glycoprotein</keyword>
<evidence type="ECO:0000313" key="18">
    <source>
        <dbReference type="Proteomes" id="UP000054144"/>
    </source>
</evidence>
<dbReference type="SUPFAM" id="SSF54897">
    <property type="entry name" value="Protease propeptides/inhibitors"/>
    <property type="match status" value="1"/>
</dbReference>
<keyword evidence="12" id="KW-0843">Virulence</keyword>
<dbReference type="GO" id="GO:0046872">
    <property type="term" value="F:metal ion binding"/>
    <property type="evidence" value="ECO:0007669"/>
    <property type="project" value="UniProtKB-UniRule"/>
</dbReference>
<keyword evidence="5" id="KW-0964">Secreted</keyword>
<comment type="catalytic activity">
    <reaction evidence="1">
        <text>Release of an N-terminal tripeptide from a polypeptide.</text>
        <dbReference type="EC" id="3.4.14.10"/>
    </reaction>
</comment>
<evidence type="ECO:0000256" key="10">
    <source>
        <dbReference type="ARBA" id="ARBA00022825"/>
    </source>
</evidence>
<dbReference type="InterPro" id="IPR050819">
    <property type="entry name" value="Tripeptidyl-peptidase_I"/>
</dbReference>
<dbReference type="EC" id="3.4.14.10" evidence="4"/>
<dbReference type="SUPFAM" id="SSF52743">
    <property type="entry name" value="Subtilisin-like"/>
    <property type="match status" value="1"/>
</dbReference>
<evidence type="ECO:0000259" key="16">
    <source>
        <dbReference type="PROSITE" id="PS51695"/>
    </source>
</evidence>
<dbReference type="Pfam" id="PF00082">
    <property type="entry name" value="Peptidase_S8"/>
    <property type="match status" value="1"/>
</dbReference>
<evidence type="ECO:0000256" key="14">
    <source>
        <dbReference type="ARBA" id="ARBA00023180"/>
    </source>
</evidence>
<dbReference type="InterPro" id="IPR000209">
    <property type="entry name" value="Peptidase_S8/S53_dom"/>
</dbReference>
<dbReference type="InterPro" id="IPR023828">
    <property type="entry name" value="Peptidase_S8_Ser-AS"/>
</dbReference>
<dbReference type="PANTHER" id="PTHR14218">
    <property type="entry name" value="PROTEASE S8 TRIPEPTIDYL PEPTIDASE I CLN2"/>
    <property type="match status" value="1"/>
</dbReference>
<keyword evidence="8" id="KW-0732">Signal</keyword>
<feature type="active site" description="Charge relay system" evidence="15">
    <location>
        <position position="271"/>
    </location>
</feature>
<dbReference type="PROSITE" id="PS51695">
    <property type="entry name" value="SEDOLISIN"/>
    <property type="match status" value="1"/>
</dbReference>
<evidence type="ECO:0000256" key="9">
    <source>
        <dbReference type="ARBA" id="ARBA00022801"/>
    </source>
</evidence>
<dbReference type="PANTHER" id="PTHR14218:SF15">
    <property type="entry name" value="TRIPEPTIDYL-PEPTIDASE 1"/>
    <property type="match status" value="1"/>
</dbReference>
<keyword evidence="7 15" id="KW-0479">Metal-binding</keyword>
<dbReference type="Gene3D" id="3.40.50.200">
    <property type="entry name" value="Peptidase S8/S53 domain"/>
    <property type="match status" value="1"/>
</dbReference>